<dbReference type="SUPFAM" id="SSF52833">
    <property type="entry name" value="Thioredoxin-like"/>
    <property type="match status" value="1"/>
</dbReference>
<keyword evidence="1" id="KW-0472">Membrane</keyword>
<evidence type="ECO:0000313" key="5">
    <source>
        <dbReference type="Proteomes" id="UP001152320"/>
    </source>
</evidence>
<keyword evidence="1" id="KW-0812">Transmembrane</keyword>
<protein>
    <submittedName>
        <fullName evidence="4">DnaJ-like subfamily C member 16</fullName>
    </submittedName>
</protein>
<dbReference type="Proteomes" id="UP001152320">
    <property type="component" value="Chromosome 21"/>
</dbReference>
<evidence type="ECO:0000256" key="2">
    <source>
        <dbReference type="SAM" id="SignalP"/>
    </source>
</evidence>
<dbReference type="SMART" id="SM00271">
    <property type="entry name" value="DnaJ"/>
    <property type="match status" value="1"/>
</dbReference>
<dbReference type="Gene3D" id="1.10.287.110">
    <property type="entry name" value="DnaJ domain"/>
    <property type="match status" value="1"/>
</dbReference>
<keyword evidence="1" id="KW-1133">Transmembrane helix</keyword>
<feature type="signal peptide" evidence="2">
    <location>
        <begin position="1"/>
        <end position="27"/>
    </location>
</feature>
<dbReference type="PROSITE" id="PS50076">
    <property type="entry name" value="DNAJ_2"/>
    <property type="match status" value="1"/>
</dbReference>
<dbReference type="PANTHER" id="PTHR44303:SF2">
    <property type="entry name" value="DNAJ HOMOLOG SUBFAMILY C MEMBER 16"/>
    <property type="match status" value="1"/>
</dbReference>
<name>A0A9Q1BB41_HOLLE</name>
<dbReference type="InterPro" id="IPR036869">
    <property type="entry name" value="J_dom_sf"/>
</dbReference>
<feature type="domain" description="J" evidence="3">
    <location>
        <begin position="30"/>
        <end position="94"/>
    </location>
</feature>
<evidence type="ECO:0000259" key="3">
    <source>
        <dbReference type="PROSITE" id="PS50076"/>
    </source>
</evidence>
<dbReference type="SUPFAM" id="SSF46565">
    <property type="entry name" value="Chaperone J-domain"/>
    <property type="match status" value="1"/>
</dbReference>
<dbReference type="AlphaFoldDB" id="A0A9Q1BB41"/>
<keyword evidence="2" id="KW-0732">Signal</keyword>
<feature type="transmembrane region" description="Helical" evidence="1">
    <location>
        <begin position="533"/>
        <end position="555"/>
    </location>
</feature>
<dbReference type="InterPro" id="IPR001623">
    <property type="entry name" value="DnaJ_domain"/>
</dbReference>
<dbReference type="InterPro" id="IPR018253">
    <property type="entry name" value="DnaJ_domain_CS"/>
</dbReference>
<accession>A0A9Q1BB41</accession>
<sequence>MAMANWRTVLFSFIFLALLCDVAYVHGTSDPYEVLGVSRSASQQQIKKSYKKLAREWHPDKNNDPGAGDRFIEIQQAYEILSDDDKRSQYDRYGHVDENGGHHHRGNDNMFHGFHFPGGGQFSFKFSSHSGGRSQQNRVSLRRLQAEIFPESYSKPYLLLVTGDWCFSCMRVESLWDQIRGDLELAGIGTGKVNADYDYNVLSHLGVYRKPSVVAIVQEIAYRYDGSELSKEHLKQFVSQLIPSDLVKRVNDESRQTFLSQFQASNKPSVLLFTRRSTPSALYSLLAFKYHSNMNFGFVQTTDAESKNTVSDFDVRWNQREMLIFKEMLESPAEEMEISNIKTEELSQFLSENKYLYVPRLTSQSMYEELCPESPFSHSRRYCIILCMKDNEVMNQNHESFIHVATRTDDFPVKVQFAYITEEKQSEFLNKLGQPKLSFGILQVAVLWRVDGRRAHWQWLPEGWHRDEPDADRESLVNFLTSIKWTKAKELPELKDEFAPNILTRSLYWISGKVRDGYRSVRDLFTHGSLNEVSMIVTVGFIYLLCLLLVFLGLLSPKQNEGGHSERRDEDLREGDRQYQTIAITLLCKATYDNLLRDSQKSQIVLVLLITDETKSQLFRLFKREVYQHAIRCSVFTFSYMYVDLNLDWCNELLGEDQSPEEFLGHILAIRPAKKYLNIFTPRFKVERDYSSFFDTSLEDQLEKSLDGLNMWLDRVLDGGLDKVTIETWPEMKE</sequence>
<dbReference type="Pfam" id="PF00226">
    <property type="entry name" value="DnaJ"/>
    <property type="match status" value="1"/>
</dbReference>
<feature type="chain" id="PRO_5040383536" evidence="2">
    <location>
        <begin position="28"/>
        <end position="734"/>
    </location>
</feature>
<dbReference type="PRINTS" id="PR00625">
    <property type="entry name" value="JDOMAIN"/>
</dbReference>
<dbReference type="InterPro" id="IPR036249">
    <property type="entry name" value="Thioredoxin-like_sf"/>
</dbReference>
<proteinExistence type="predicted"/>
<reference evidence="4" key="1">
    <citation type="submission" date="2021-10" db="EMBL/GenBank/DDBJ databases">
        <title>Tropical sea cucumber genome reveals ecological adaptation and Cuvierian tubules defense mechanism.</title>
        <authorList>
            <person name="Chen T."/>
        </authorList>
    </citation>
    <scope>NUCLEOTIDE SEQUENCE</scope>
    <source>
        <strain evidence="4">Nanhai2018</strain>
        <tissue evidence="4">Muscle</tissue>
    </source>
</reference>
<dbReference type="PANTHER" id="PTHR44303">
    <property type="entry name" value="DNAJ HOMOLOG SUBFAMILY C MEMBER 16"/>
    <property type="match status" value="1"/>
</dbReference>
<dbReference type="Gene3D" id="3.40.30.10">
    <property type="entry name" value="Glutaredoxin"/>
    <property type="match status" value="2"/>
</dbReference>
<dbReference type="OrthoDB" id="10250354at2759"/>
<dbReference type="PROSITE" id="PS00636">
    <property type="entry name" value="DNAJ_1"/>
    <property type="match status" value="1"/>
</dbReference>
<dbReference type="CDD" id="cd06257">
    <property type="entry name" value="DnaJ"/>
    <property type="match status" value="1"/>
</dbReference>
<evidence type="ECO:0000256" key="1">
    <source>
        <dbReference type="SAM" id="Phobius"/>
    </source>
</evidence>
<comment type="caution">
    <text evidence="4">The sequence shown here is derived from an EMBL/GenBank/DDBJ whole genome shotgun (WGS) entry which is preliminary data.</text>
</comment>
<organism evidence="4 5">
    <name type="scientific">Holothuria leucospilota</name>
    <name type="common">Black long sea cucumber</name>
    <name type="synonym">Mertensiothuria leucospilota</name>
    <dbReference type="NCBI Taxonomy" id="206669"/>
    <lineage>
        <taxon>Eukaryota</taxon>
        <taxon>Metazoa</taxon>
        <taxon>Echinodermata</taxon>
        <taxon>Eleutherozoa</taxon>
        <taxon>Echinozoa</taxon>
        <taxon>Holothuroidea</taxon>
        <taxon>Aspidochirotacea</taxon>
        <taxon>Aspidochirotida</taxon>
        <taxon>Holothuriidae</taxon>
        <taxon>Holothuria</taxon>
    </lineage>
</organism>
<dbReference type="EMBL" id="JAIZAY010000021">
    <property type="protein sequence ID" value="KAJ8021396.1"/>
    <property type="molecule type" value="Genomic_DNA"/>
</dbReference>
<keyword evidence="5" id="KW-1185">Reference proteome</keyword>
<dbReference type="InterPro" id="IPR052448">
    <property type="entry name" value="DnaJ_C16_autophagy_reg"/>
</dbReference>
<evidence type="ECO:0000313" key="4">
    <source>
        <dbReference type="EMBL" id="KAJ8021396.1"/>
    </source>
</evidence>
<gene>
    <name evidence="4" type="ORF">HOLleu_38576</name>
</gene>